<keyword evidence="3" id="KW-1185">Reference proteome</keyword>
<proteinExistence type="predicted"/>
<evidence type="ECO:0000313" key="3">
    <source>
        <dbReference type="Proteomes" id="UP000007842"/>
    </source>
</evidence>
<organism evidence="2 3">
    <name type="scientific">Streptantibioticus cattleyicolor (strain ATCC 35852 / DSM 46488 / JCM 4925 / NBRC 14057 / NRRL 8057)</name>
    <name type="common">Streptomyces cattleya</name>
    <dbReference type="NCBI Taxonomy" id="1003195"/>
    <lineage>
        <taxon>Bacteria</taxon>
        <taxon>Bacillati</taxon>
        <taxon>Actinomycetota</taxon>
        <taxon>Actinomycetes</taxon>
        <taxon>Kitasatosporales</taxon>
        <taxon>Streptomycetaceae</taxon>
        <taxon>Streptantibioticus</taxon>
    </lineage>
</organism>
<dbReference type="Proteomes" id="UP000007842">
    <property type="component" value="Chromosome"/>
</dbReference>
<evidence type="ECO:0000313" key="2">
    <source>
        <dbReference type="EMBL" id="AEW94085.1"/>
    </source>
</evidence>
<dbReference type="PATRIC" id="fig|1003195.29.peg.1721"/>
<protein>
    <submittedName>
        <fullName evidence="2">Uncharacterized protein</fullName>
    </submittedName>
</protein>
<dbReference type="KEGG" id="sct:SCAT_1720"/>
<dbReference type="AlphaFoldDB" id="F8JR02"/>
<evidence type="ECO:0000256" key="1">
    <source>
        <dbReference type="SAM" id="MobiDB-lite"/>
    </source>
</evidence>
<dbReference type="KEGG" id="scy:SCATT_17140"/>
<dbReference type="HOGENOM" id="CLU_2829246_0_0_11"/>
<dbReference type="EMBL" id="CP003219">
    <property type="protein sequence ID" value="AEW94085.1"/>
    <property type="molecule type" value="Genomic_DNA"/>
</dbReference>
<gene>
    <name evidence="2" type="ordered locus">SCATT_17140</name>
</gene>
<feature type="region of interest" description="Disordered" evidence="1">
    <location>
        <begin position="43"/>
        <end position="66"/>
    </location>
</feature>
<sequence length="66" mass="7088">MGRHGRDKPVQDEEIEDFKLRHLAPVAAAVFFTLYATLGHPGALHHAAPRVGTAEVTEPADGEGTK</sequence>
<accession>G8WP52</accession>
<name>F8JR02_STREN</name>
<reference evidence="3" key="1">
    <citation type="submission" date="2011-12" db="EMBL/GenBank/DDBJ databases">
        <title>Complete genome sequence of Streptomyces cattleya strain DSM 46488.</title>
        <authorList>
            <person name="Ou H.-Y."/>
            <person name="Li P."/>
            <person name="Zhao C."/>
            <person name="O'Hagan D."/>
            <person name="Deng Z."/>
        </authorList>
    </citation>
    <scope>NUCLEOTIDE SEQUENCE [LARGE SCALE GENOMIC DNA]</scope>
    <source>
        <strain evidence="3">ATCC 35852 / DSM 46488 / JCM 4925 / NBRC 14057 / NRRL 8057</strain>
    </source>
</reference>
<accession>F8JR02</accession>